<dbReference type="SUPFAM" id="SSF81301">
    <property type="entry name" value="Nucleotidyltransferase"/>
    <property type="match status" value="1"/>
</dbReference>
<dbReference type="Gene3D" id="3.30.460.10">
    <property type="entry name" value="Beta Polymerase, domain 2"/>
    <property type="match status" value="1"/>
</dbReference>
<dbReference type="CDD" id="cd05402">
    <property type="entry name" value="NT_PAP_TUTase"/>
    <property type="match status" value="1"/>
</dbReference>
<keyword evidence="3" id="KW-1185">Reference proteome</keyword>
<comment type="caution">
    <text evidence="2">The sequence shown here is derived from an EMBL/GenBank/DDBJ whole genome shotgun (WGS) entry which is preliminary data.</text>
</comment>
<dbReference type="EMBL" id="JAINDJ010000008">
    <property type="protein sequence ID" value="KAG9440689.1"/>
    <property type="molecule type" value="Genomic_DNA"/>
</dbReference>
<dbReference type="InterPro" id="IPR043519">
    <property type="entry name" value="NT_sf"/>
</dbReference>
<dbReference type="InterPro" id="IPR054708">
    <property type="entry name" value="MTPAP-like_central"/>
</dbReference>
<dbReference type="Pfam" id="PF22600">
    <property type="entry name" value="MTPAP-like_central"/>
    <property type="match status" value="1"/>
</dbReference>
<proteinExistence type="predicted"/>
<evidence type="ECO:0000259" key="1">
    <source>
        <dbReference type="Pfam" id="PF22600"/>
    </source>
</evidence>
<evidence type="ECO:0000313" key="2">
    <source>
        <dbReference type="EMBL" id="KAG9440689.1"/>
    </source>
</evidence>
<dbReference type="PANTHER" id="PTHR12271:SF134">
    <property type="entry name" value="NUCLEOTIDYLTRANSFERASE FAMILY PROTEIN"/>
    <property type="match status" value="1"/>
</dbReference>
<gene>
    <name evidence="2" type="ORF">H6P81_020854</name>
</gene>
<dbReference type="Proteomes" id="UP000825729">
    <property type="component" value="Unassembled WGS sequence"/>
</dbReference>
<dbReference type="Gene3D" id="1.10.1410.10">
    <property type="match status" value="1"/>
</dbReference>
<dbReference type="PANTHER" id="PTHR12271">
    <property type="entry name" value="POLY A POLYMERASE CID PAP -RELATED"/>
    <property type="match status" value="1"/>
</dbReference>
<dbReference type="AlphaFoldDB" id="A0AAV7DVX9"/>
<feature type="domain" description="Poly(A) RNA polymerase mitochondrial-like central palm" evidence="1">
    <location>
        <begin position="36"/>
        <end position="176"/>
    </location>
</feature>
<reference evidence="2 3" key="1">
    <citation type="submission" date="2021-07" db="EMBL/GenBank/DDBJ databases">
        <title>The Aristolochia fimbriata genome: insights into angiosperm evolution, floral development and chemical biosynthesis.</title>
        <authorList>
            <person name="Jiao Y."/>
        </authorList>
    </citation>
    <scope>NUCLEOTIDE SEQUENCE [LARGE SCALE GENOMIC DNA]</scope>
    <source>
        <strain evidence="2">IBCAS-2021</strain>
        <tissue evidence="2">Leaf</tissue>
    </source>
</reference>
<organism evidence="2 3">
    <name type="scientific">Aristolochia fimbriata</name>
    <name type="common">White veined hardy Dutchman's pipe vine</name>
    <dbReference type="NCBI Taxonomy" id="158543"/>
    <lineage>
        <taxon>Eukaryota</taxon>
        <taxon>Viridiplantae</taxon>
        <taxon>Streptophyta</taxon>
        <taxon>Embryophyta</taxon>
        <taxon>Tracheophyta</taxon>
        <taxon>Spermatophyta</taxon>
        <taxon>Magnoliopsida</taxon>
        <taxon>Magnoliidae</taxon>
        <taxon>Piperales</taxon>
        <taxon>Aristolochiaceae</taxon>
        <taxon>Aristolochia</taxon>
    </lineage>
</organism>
<dbReference type="GO" id="GO:0031123">
    <property type="term" value="P:RNA 3'-end processing"/>
    <property type="evidence" value="ECO:0007669"/>
    <property type="project" value="TreeGrafter"/>
</dbReference>
<dbReference type="SUPFAM" id="SSF81631">
    <property type="entry name" value="PAP/OAS1 substrate-binding domain"/>
    <property type="match status" value="1"/>
</dbReference>
<protein>
    <recommendedName>
        <fullName evidence="1">Poly(A) RNA polymerase mitochondrial-like central palm domain-containing protein</fullName>
    </recommendedName>
</protein>
<name>A0AAV7DVX9_ARIFI</name>
<accession>A0AAV7DVX9</accession>
<sequence>MTINETALQKRVKELEVKELENFPFNSAYLYVLDAVLRDVHAVIRPRPVDYVVRKDLLQIFDRIAKRIPGGTDGFPIVEAFGSFTMDLFTTQSDLDVSVTLAHEPTELPRDRKIWILKKLARIFYSLRDQGHVSSVQPIMSARVPIVKIVDRGTGIECDISVENRDGVAKSRILSIIFSIDERFRFLGFLVKAWAKAHDINSSKERTLNSLSLVSLVAFHLQTRSPPILPPFSALLRDGHDVASVEIVARGFQHYGRANRESLAELFVSLLTKLSSVETLWREGICASTYEGSWILKELKSHDGNINVEDFLDRSQNIARAVGTAEVKKIYECINRSLARIFSFTKGWIQAFELKRFLFGTDAVEELEHHCNSDFPRLDDSIGPNTSYSKTNHKRSFPFDDPIGPRVDPYQAKIARYDESYGVNPNFEIPPFPQIPYRSDYHQSQTSAGFQGPFFGFGEANPLDIRYPAAYHEPKQYEPHQFVDRSFPPFFS</sequence>
<evidence type="ECO:0000313" key="3">
    <source>
        <dbReference type="Proteomes" id="UP000825729"/>
    </source>
</evidence>
<dbReference type="GO" id="GO:0016779">
    <property type="term" value="F:nucleotidyltransferase activity"/>
    <property type="evidence" value="ECO:0007669"/>
    <property type="project" value="TreeGrafter"/>
</dbReference>